<sequence>MPSRKEDTAYSCNFILHNYWGVCLHFLLFKASRTVLNERGEGFYKVKKITRLLIFLKIWLRRLNADLRILMGSPFCVYEKKGNSLHGYSVSSIPQVLVR</sequence>
<evidence type="ECO:0000313" key="2">
    <source>
        <dbReference type="Proteomes" id="UP000321570"/>
    </source>
</evidence>
<gene>
    <name evidence="1" type="ORF">WMSIL1_LOCUS13359</name>
</gene>
<dbReference type="EMBL" id="CABIJS010000694">
    <property type="protein sequence ID" value="VUZ55509.1"/>
    <property type="molecule type" value="Genomic_DNA"/>
</dbReference>
<keyword evidence="2" id="KW-1185">Reference proteome</keyword>
<protein>
    <submittedName>
        <fullName evidence="1">Uncharacterized protein</fullName>
    </submittedName>
</protein>
<evidence type="ECO:0000313" key="1">
    <source>
        <dbReference type="EMBL" id="VUZ55509.1"/>
    </source>
</evidence>
<accession>A0A564Z846</accession>
<name>A0A564Z846_HYMDI</name>
<dbReference type="Proteomes" id="UP000321570">
    <property type="component" value="Unassembled WGS sequence"/>
</dbReference>
<proteinExistence type="predicted"/>
<dbReference type="AlphaFoldDB" id="A0A564Z846"/>
<reference evidence="1 2" key="1">
    <citation type="submission" date="2019-07" db="EMBL/GenBank/DDBJ databases">
        <authorList>
            <person name="Jastrzebski P J."/>
            <person name="Paukszto L."/>
            <person name="Jastrzebski P J."/>
        </authorList>
    </citation>
    <scope>NUCLEOTIDE SEQUENCE [LARGE SCALE GENOMIC DNA]</scope>
    <source>
        <strain evidence="1 2">WMS-il1</strain>
    </source>
</reference>
<organism evidence="1 2">
    <name type="scientific">Hymenolepis diminuta</name>
    <name type="common">Rat tapeworm</name>
    <dbReference type="NCBI Taxonomy" id="6216"/>
    <lineage>
        <taxon>Eukaryota</taxon>
        <taxon>Metazoa</taxon>
        <taxon>Spiralia</taxon>
        <taxon>Lophotrochozoa</taxon>
        <taxon>Platyhelminthes</taxon>
        <taxon>Cestoda</taxon>
        <taxon>Eucestoda</taxon>
        <taxon>Cyclophyllidea</taxon>
        <taxon>Hymenolepididae</taxon>
        <taxon>Hymenolepis</taxon>
    </lineage>
</organism>